<dbReference type="Gene3D" id="3.90.1200.10">
    <property type="match status" value="1"/>
</dbReference>
<evidence type="ECO:0000256" key="1">
    <source>
        <dbReference type="ARBA" id="ARBA00011961"/>
    </source>
</evidence>
<dbReference type="GO" id="GO:0102193">
    <property type="term" value="F:protein-ribulosamine 3-kinase activity"/>
    <property type="evidence" value="ECO:0007669"/>
    <property type="project" value="UniProtKB-EC"/>
</dbReference>
<dbReference type="InterPro" id="IPR016477">
    <property type="entry name" value="Fructo-/Ketosamine-3-kinase"/>
</dbReference>
<dbReference type="PANTHER" id="PTHR12149:SF8">
    <property type="entry name" value="PROTEIN-RIBULOSAMINE 3-KINASE"/>
    <property type="match status" value="1"/>
</dbReference>
<organism evidence="3">
    <name type="scientific">Compsopogon caeruleus</name>
    <dbReference type="NCBI Taxonomy" id="31354"/>
    <lineage>
        <taxon>Eukaryota</taxon>
        <taxon>Rhodophyta</taxon>
        <taxon>Compsopogonophyceae</taxon>
        <taxon>Compsopogonales</taxon>
        <taxon>Compsopogonaceae</taxon>
        <taxon>Compsopogon</taxon>
    </lineage>
</organism>
<protein>
    <recommendedName>
        <fullName evidence="1">protein-ribulosamine 3-kinase</fullName>
        <ecNumber evidence="1">2.7.1.172</ecNumber>
    </recommendedName>
</protein>
<accession>A0A7S1XCH2</accession>
<dbReference type="InterPro" id="IPR011009">
    <property type="entry name" value="Kinase-like_dom_sf"/>
</dbReference>
<dbReference type="SUPFAM" id="SSF56112">
    <property type="entry name" value="Protein kinase-like (PK-like)"/>
    <property type="match status" value="1"/>
</dbReference>
<proteinExistence type="predicted"/>
<sequence>MREKTMIIAWCYGSGPWVFPSGFRERRCLSWQSRKLNLTLMAVRVNPMDEAVRWIEAHLDEGKARRSEAAGASGWASMGKVEMDSGKRFFVKTSGRPAEAMFLGEAEGLRAMHATRTITVPNAYHVADTDNGSYIIMDYLDMRGRCDAALLGRRLAEMHLAQPSAAEARSGQFGFPVKNTIGGTPQPNPWTDNWVDFFREHRLGFQLRLARDTTLSELGKKLMRKLDQYFVDIDIQPAILHGDLWSGNMGVLDSGEPVIFDPASYYGHHEAEFGMSWCAGFGSDFHQAYHDIIPRAPGFEDRHRIYQLYHYLNHYNLFGGGYYNSALSILQSLTNE</sequence>
<dbReference type="EC" id="2.7.1.172" evidence="1"/>
<gene>
    <name evidence="3" type="ORF">CCAE0312_LOCUS2162</name>
</gene>
<dbReference type="EMBL" id="HBGH01003925">
    <property type="protein sequence ID" value="CAD9229690.1"/>
    <property type="molecule type" value="Transcribed_RNA"/>
</dbReference>
<dbReference type="FunFam" id="3.90.1200.10:FF:000006">
    <property type="entry name" value="Protein-ribulosamine 3-kinase, chloroplastic"/>
    <property type="match status" value="1"/>
</dbReference>
<evidence type="ECO:0000256" key="2">
    <source>
        <dbReference type="ARBA" id="ARBA00048655"/>
    </source>
</evidence>
<evidence type="ECO:0000313" key="3">
    <source>
        <dbReference type="EMBL" id="CAD9229690.1"/>
    </source>
</evidence>
<name>A0A7S1XCH2_9RHOD</name>
<dbReference type="AlphaFoldDB" id="A0A7S1XCH2"/>
<dbReference type="Gene3D" id="3.30.200.20">
    <property type="entry name" value="Phosphorylase Kinase, domain 1"/>
    <property type="match status" value="1"/>
</dbReference>
<dbReference type="PANTHER" id="PTHR12149">
    <property type="entry name" value="FRUCTOSAMINE 3 KINASE-RELATED PROTEIN"/>
    <property type="match status" value="1"/>
</dbReference>
<dbReference type="Pfam" id="PF03881">
    <property type="entry name" value="Fructosamin_kin"/>
    <property type="match status" value="1"/>
</dbReference>
<reference evidence="3" key="1">
    <citation type="submission" date="2021-01" db="EMBL/GenBank/DDBJ databases">
        <authorList>
            <person name="Corre E."/>
            <person name="Pelletier E."/>
            <person name="Niang G."/>
            <person name="Scheremetjew M."/>
            <person name="Finn R."/>
            <person name="Kale V."/>
            <person name="Holt S."/>
            <person name="Cochrane G."/>
            <person name="Meng A."/>
            <person name="Brown T."/>
            <person name="Cohen L."/>
        </authorList>
    </citation>
    <scope>NUCLEOTIDE SEQUENCE</scope>
    <source>
        <strain evidence="3">SAG 36.94</strain>
    </source>
</reference>
<comment type="catalytic activity">
    <reaction evidence="2">
        <text>N(6)-D-ribulosyl-L-lysyl-[protein] + ATP = N(6)-(3-O-phospho-D-ribulosyl)-L-lysyl-[protein] + ADP + H(+)</text>
        <dbReference type="Rhea" id="RHEA:48432"/>
        <dbReference type="Rhea" id="RHEA-COMP:12103"/>
        <dbReference type="Rhea" id="RHEA-COMP:12104"/>
        <dbReference type="ChEBI" id="CHEBI:15378"/>
        <dbReference type="ChEBI" id="CHEBI:30616"/>
        <dbReference type="ChEBI" id="CHEBI:90418"/>
        <dbReference type="ChEBI" id="CHEBI:90420"/>
        <dbReference type="ChEBI" id="CHEBI:456216"/>
        <dbReference type="EC" id="2.7.1.172"/>
    </reaction>
    <physiologicalReaction direction="left-to-right" evidence="2">
        <dbReference type="Rhea" id="RHEA:48433"/>
    </physiologicalReaction>
</comment>